<gene>
    <name evidence="8" type="ORF">SAMN05216217_10354</name>
</gene>
<dbReference type="PANTHER" id="PTHR34584">
    <property type="entry name" value="NA(+)/H(+) ANTIPORTER SUBUNIT E1"/>
    <property type="match status" value="1"/>
</dbReference>
<dbReference type="EMBL" id="FOUI01000003">
    <property type="protein sequence ID" value="SFM30659.1"/>
    <property type="molecule type" value="Genomic_DNA"/>
</dbReference>
<feature type="transmembrane region" description="Helical" evidence="7">
    <location>
        <begin position="12"/>
        <end position="43"/>
    </location>
</feature>
<dbReference type="AlphaFoldDB" id="A0A1I4PSB8"/>
<proteinExistence type="inferred from homology"/>
<evidence type="ECO:0000256" key="4">
    <source>
        <dbReference type="ARBA" id="ARBA00022692"/>
    </source>
</evidence>
<keyword evidence="4 7" id="KW-0812">Transmembrane</keyword>
<accession>A0A1I4PSB8</accession>
<dbReference type="STRING" id="1720063.SAMN05216217_10354"/>
<dbReference type="OrthoDB" id="9807187at2"/>
<evidence type="ECO:0000256" key="2">
    <source>
        <dbReference type="ARBA" id="ARBA00006228"/>
    </source>
</evidence>
<dbReference type="RefSeq" id="WP_093473275.1">
    <property type="nucleotide sequence ID" value="NZ_FOUI01000003.1"/>
</dbReference>
<evidence type="ECO:0000313" key="8">
    <source>
        <dbReference type="EMBL" id="SFM30659.1"/>
    </source>
</evidence>
<evidence type="ECO:0000256" key="5">
    <source>
        <dbReference type="ARBA" id="ARBA00022989"/>
    </source>
</evidence>
<evidence type="ECO:0000256" key="6">
    <source>
        <dbReference type="ARBA" id="ARBA00023136"/>
    </source>
</evidence>
<dbReference type="GO" id="GO:0005886">
    <property type="term" value="C:plasma membrane"/>
    <property type="evidence" value="ECO:0007669"/>
    <property type="project" value="UniProtKB-SubCell"/>
</dbReference>
<dbReference type="PANTHER" id="PTHR34584:SF1">
    <property type="entry name" value="NA(+)_H(+) ANTIPORTER SUBUNIT E1"/>
    <property type="match status" value="1"/>
</dbReference>
<dbReference type="Proteomes" id="UP000243629">
    <property type="component" value="Unassembled WGS sequence"/>
</dbReference>
<comment type="similarity">
    <text evidence="2">Belongs to the CPA3 antiporters (TC 2.A.63) subunit E family.</text>
</comment>
<keyword evidence="6 7" id="KW-0472">Membrane</keyword>
<organism evidence="8 9">
    <name type="scientific">Halopseudomonas yangmingensis</name>
    <dbReference type="NCBI Taxonomy" id="1720063"/>
    <lineage>
        <taxon>Bacteria</taxon>
        <taxon>Pseudomonadati</taxon>
        <taxon>Pseudomonadota</taxon>
        <taxon>Gammaproteobacteria</taxon>
        <taxon>Pseudomonadales</taxon>
        <taxon>Pseudomonadaceae</taxon>
        <taxon>Halopseudomonas</taxon>
    </lineage>
</organism>
<dbReference type="NCBIfam" id="NF006518">
    <property type="entry name" value="PRK08965.1-2"/>
    <property type="match status" value="1"/>
</dbReference>
<evidence type="ECO:0000256" key="3">
    <source>
        <dbReference type="ARBA" id="ARBA00022475"/>
    </source>
</evidence>
<evidence type="ECO:0000256" key="1">
    <source>
        <dbReference type="ARBA" id="ARBA00004651"/>
    </source>
</evidence>
<dbReference type="PIRSF" id="PIRSF019239">
    <property type="entry name" value="MrpE"/>
    <property type="match status" value="1"/>
</dbReference>
<keyword evidence="5 7" id="KW-1133">Transmembrane helix</keyword>
<comment type="subcellular location">
    <subcellularLocation>
        <location evidence="1">Cell membrane</location>
        <topology evidence="1">Multi-pass membrane protein</topology>
    </subcellularLocation>
</comment>
<evidence type="ECO:0000313" key="9">
    <source>
        <dbReference type="Proteomes" id="UP000243629"/>
    </source>
</evidence>
<sequence length="168" mass="19232">MSDRKPLWPHPWLSGVMLVIWLLLMKDLSLGVLLLGIVLAWAIPRMTHVFWPNPPGLRHPLVFLRFCARVLWDIAEANVEVARLVYGRSRKLRPAFIEYPLEVKDSFTISLLASTVSLTPGTVSADISDDRCTLLIHVLDLEDEQALVQLIKQRYEWPLKEVFECSTS</sequence>
<keyword evidence="3" id="KW-1003">Cell membrane</keyword>
<keyword evidence="9" id="KW-1185">Reference proteome</keyword>
<dbReference type="Pfam" id="PF01899">
    <property type="entry name" value="MNHE"/>
    <property type="match status" value="1"/>
</dbReference>
<protein>
    <submittedName>
        <fullName evidence="8">Multicomponent K+:H+ antiporter subunit E</fullName>
    </submittedName>
</protein>
<evidence type="ECO:0000256" key="7">
    <source>
        <dbReference type="SAM" id="Phobius"/>
    </source>
</evidence>
<dbReference type="InterPro" id="IPR002758">
    <property type="entry name" value="Cation_antiport_E"/>
</dbReference>
<name>A0A1I4PSB8_9GAMM</name>
<reference evidence="9" key="1">
    <citation type="submission" date="2016-10" db="EMBL/GenBank/DDBJ databases">
        <authorList>
            <person name="Varghese N."/>
            <person name="Submissions S."/>
        </authorList>
    </citation>
    <scope>NUCLEOTIDE SEQUENCE [LARGE SCALE GENOMIC DNA]</scope>
    <source>
        <strain evidence="9">DSM 24213</strain>
    </source>
</reference>
<dbReference type="GO" id="GO:0008324">
    <property type="term" value="F:monoatomic cation transmembrane transporter activity"/>
    <property type="evidence" value="ECO:0007669"/>
    <property type="project" value="InterPro"/>
</dbReference>